<dbReference type="PRINTS" id="PR00398">
    <property type="entry name" value="STRDHORMONER"/>
</dbReference>
<keyword evidence="5 11" id="KW-0862">Zinc</keyword>
<dbReference type="PROSITE" id="PS51030">
    <property type="entry name" value="NUCLEAR_REC_DBD_2"/>
    <property type="match status" value="1"/>
</dbReference>
<sequence>MSSFKCPNLDKNEINIHEDDDTEEQGISKQQVKKTRKNKQNEKKIVEGQKCLVCGDSSSGIHYGIVSCNGCKTFFRRVVIENRTYSCQNDGKCIIDKSMRCACRHCRFKKCLDLGMDRSELNIERRRKRKTISLDGNCDINDIQVNDSTIQLLLQREKEYVTMLKSTIAPIHSNLSESLQSETSTFFDIKKYEAIQMKPGDQTNFSYWRAKNLSTFIEWAKSFPEFRNLKQQDKESLVVHTAFSYLVLSEAFHTPERYSDRIVFPDGLSGYRNLSADILKERSGLIPTVVAVINHILVPIRKMKMKLVEYVLLQAIIFFDPECLALSSEAVESINKKRNSLLKSLRLHLQSEMSNVEASTRYAALLLRISNVHKVAAFKRETICTIETFNLMAPHPLTMEISKRYPETSFF</sequence>
<dbReference type="PRINTS" id="PR00047">
    <property type="entry name" value="STROIDFINGER"/>
</dbReference>
<dbReference type="GO" id="GO:0003700">
    <property type="term" value="F:DNA-binding transcription factor activity"/>
    <property type="evidence" value="ECO:0007669"/>
    <property type="project" value="InterPro"/>
</dbReference>
<dbReference type="InterPro" id="IPR013088">
    <property type="entry name" value="Znf_NHR/GATA"/>
</dbReference>
<keyword evidence="4 11" id="KW-0863">Zinc-finger</keyword>
<evidence type="ECO:0000313" key="15">
    <source>
        <dbReference type="Proteomes" id="UP000038045"/>
    </source>
</evidence>
<evidence type="ECO:0000313" key="16">
    <source>
        <dbReference type="WBParaSite" id="PTRK_0001163100.1"/>
    </source>
</evidence>
<dbReference type="PANTHER" id="PTHR24083">
    <property type="entry name" value="NUCLEAR HORMONE RECEPTOR"/>
    <property type="match status" value="1"/>
</dbReference>
<dbReference type="AlphaFoldDB" id="A0A0N4ZSZ9"/>
<dbReference type="SUPFAM" id="SSF57716">
    <property type="entry name" value="Glucocorticoid receptor-like (DNA-binding domain)"/>
    <property type="match status" value="1"/>
</dbReference>
<keyword evidence="6 11" id="KW-0805">Transcription regulation</keyword>
<name>A0A0N4ZSZ9_PARTI</name>
<evidence type="ECO:0000256" key="9">
    <source>
        <dbReference type="ARBA" id="ARBA00023170"/>
    </source>
</evidence>
<dbReference type="GO" id="GO:0005634">
    <property type="term" value="C:nucleus"/>
    <property type="evidence" value="ECO:0007669"/>
    <property type="project" value="UniProtKB-SubCell"/>
</dbReference>
<dbReference type="SMART" id="SM00399">
    <property type="entry name" value="ZnF_C4"/>
    <property type="match status" value="1"/>
</dbReference>
<dbReference type="Gene3D" id="3.30.50.10">
    <property type="entry name" value="Erythroid Transcription Factor GATA-1, subunit A"/>
    <property type="match status" value="1"/>
</dbReference>
<accession>A0A0N4ZSZ9</accession>
<proteinExistence type="inferred from homology"/>
<dbReference type="InterPro" id="IPR049636">
    <property type="entry name" value="HNF4-like_DBD"/>
</dbReference>
<dbReference type="InterPro" id="IPR000536">
    <property type="entry name" value="Nucl_hrmn_rcpt_lig-bd"/>
</dbReference>
<evidence type="ECO:0000259" key="13">
    <source>
        <dbReference type="PROSITE" id="PS51030"/>
    </source>
</evidence>
<feature type="domain" description="Nuclear receptor" evidence="13">
    <location>
        <begin position="48"/>
        <end position="123"/>
    </location>
</feature>
<dbReference type="InterPro" id="IPR001723">
    <property type="entry name" value="Nuclear_hrmn_rcpt"/>
</dbReference>
<organism evidence="15 16">
    <name type="scientific">Parastrongyloides trichosuri</name>
    <name type="common">Possum-specific nematode worm</name>
    <dbReference type="NCBI Taxonomy" id="131310"/>
    <lineage>
        <taxon>Eukaryota</taxon>
        <taxon>Metazoa</taxon>
        <taxon>Ecdysozoa</taxon>
        <taxon>Nematoda</taxon>
        <taxon>Chromadorea</taxon>
        <taxon>Rhabditida</taxon>
        <taxon>Tylenchina</taxon>
        <taxon>Panagrolaimomorpha</taxon>
        <taxon>Strongyloidoidea</taxon>
        <taxon>Strongyloididae</taxon>
        <taxon>Parastrongyloides</taxon>
    </lineage>
</organism>
<comment type="similarity">
    <text evidence="2 11">Belongs to the nuclear hormone receptor family.</text>
</comment>
<dbReference type="InterPro" id="IPR050274">
    <property type="entry name" value="Nuclear_hormone_rcpt_NR2"/>
</dbReference>
<dbReference type="SMART" id="SM00430">
    <property type="entry name" value="HOLI"/>
    <property type="match status" value="1"/>
</dbReference>
<dbReference type="InterPro" id="IPR001628">
    <property type="entry name" value="Znf_hrmn_rcpt"/>
</dbReference>
<comment type="subcellular location">
    <subcellularLocation>
        <location evidence="1 11">Nucleus</location>
    </subcellularLocation>
</comment>
<dbReference type="PROSITE" id="PS51843">
    <property type="entry name" value="NR_LBD"/>
    <property type="match status" value="1"/>
</dbReference>
<keyword evidence="10 11" id="KW-0539">Nucleus</keyword>
<dbReference type="GO" id="GO:0008270">
    <property type="term" value="F:zinc ion binding"/>
    <property type="evidence" value="ECO:0007669"/>
    <property type="project" value="UniProtKB-KW"/>
</dbReference>
<feature type="region of interest" description="Disordered" evidence="12">
    <location>
        <begin position="15"/>
        <end position="39"/>
    </location>
</feature>
<evidence type="ECO:0000256" key="11">
    <source>
        <dbReference type="RuleBase" id="RU004334"/>
    </source>
</evidence>
<dbReference type="SUPFAM" id="SSF48508">
    <property type="entry name" value="Nuclear receptor ligand-binding domain"/>
    <property type="match status" value="1"/>
</dbReference>
<dbReference type="WBParaSite" id="PTRK_0001163100.1">
    <property type="protein sequence ID" value="PTRK_0001163100.1"/>
    <property type="gene ID" value="PTRK_0001163100"/>
</dbReference>
<evidence type="ECO:0000256" key="10">
    <source>
        <dbReference type="ARBA" id="ARBA00023242"/>
    </source>
</evidence>
<evidence type="ECO:0000256" key="2">
    <source>
        <dbReference type="ARBA" id="ARBA00005993"/>
    </source>
</evidence>
<keyword evidence="9 11" id="KW-0675">Receptor</keyword>
<evidence type="ECO:0000259" key="14">
    <source>
        <dbReference type="PROSITE" id="PS51843"/>
    </source>
</evidence>
<evidence type="ECO:0000256" key="8">
    <source>
        <dbReference type="ARBA" id="ARBA00023163"/>
    </source>
</evidence>
<keyword evidence="8 11" id="KW-0804">Transcription</keyword>
<keyword evidence="15" id="KW-1185">Reference proteome</keyword>
<evidence type="ECO:0000256" key="3">
    <source>
        <dbReference type="ARBA" id="ARBA00022723"/>
    </source>
</evidence>
<dbReference type="InterPro" id="IPR035500">
    <property type="entry name" value="NHR-like_dom_sf"/>
</dbReference>
<protein>
    <submittedName>
        <fullName evidence="16">Nuclear receptor domain-containing protein</fullName>
    </submittedName>
</protein>
<dbReference type="PROSITE" id="PS00031">
    <property type="entry name" value="NUCLEAR_REC_DBD_1"/>
    <property type="match status" value="1"/>
</dbReference>
<dbReference type="Proteomes" id="UP000038045">
    <property type="component" value="Unplaced"/>
</dbReference>
<evidence type="ECO:0000256" key="1">
    <source>
        <dbReference type="ARBA" id="ARBA00004123"/>
    </source>
</evidence>
<dbReference type="Pfam" id="PF00104">
    <property type="entry name" value="Hormone_recep"/>
    <property type="match status" value="1"/>
</dbReference>
<feature type="domain" description="NR LBD" evidence="14">
    <location>
        <begin position="167"/>
        <end position="405"/>
    </location>
</feature>
<dbReference type="GO" id="GO:0000978">
    <property type="term" value="F:RNA polymerase II cis-regulatory region sequence-specific DNA binding"/>
    <property type="evidence" value="ECO:0007669"/>
    <property type="project" value="InterPro"/>
</dbReference>
<reference evidence="16" key="1">
    <citation type="submission" date="2017-02" db="UniProtKB">
        <authorList>
            <consortium name="WormBaseParasite"/>
        </authorList>
    </citation>
    <scope>IDENTIFICATION</scope>
</reference>
<evidence type="ECO:0000256" key="5">
    <source>
        <dbReference type="ARBA" id="ARBA00022833"/>
    </source>
</evidence>
<dbReference type="CDD" id="cd06960">
    <property type="entry name" value="NR_DBD_HNF4A"/>
    <property type="match status" value="1"/>
</dbReference>
<keyword evidence="3 11" id="KW-0479">Metal-binding</keyword>
<dbReference type="Pfam" id="PF00105">
    <property type="entry name" value="zf-C4"/>
    <property type="match status" value="1"/>
</dbReference>
<evidence type="ECO:0000256" key="7">
    <source>
        <dbReference type="ARBA" id="ARBA00023125"/>
    </source>
</evidence>
<evidence type="ECO:0000256" key="4">
    <source>
        <dbReference type="ARBA" id="ARBA00022771"/>
    </source>
</evidence>
<keyword evidence="7 11" id="KW-0238">DNA-binding</keyword>
<dbReference type="FunFam" id="3.30.50.10:FF:000030">
    <property type="entry name" value="Nuclear Hormone Receptor family"/>
    <property type="match status" value="1"/>
</dbReference>
<dbReference type="STRING" id="131310.A0A0N4ZSZ9"/>
<evidence type="ECO:0000256" key="6">
    <source>
        <dbReference type="ARBA" id="ARBA00023015"/>
    </source>
</evidence>
<dbReference type="Gene3D" id="1.10.565.10">
    <property type="entry name" value="Retinoid X Receptor"/>
    <property type="match status" value="1"/>
</dbReference>
<evidence type="ECO:0000256" key="12">
    <source>
        <dbReference type="SAM" id="MobiDB-lite"/>
    </source>
</evidence>
<dbReference type="CDD" id="cd06157">
    <property type="entry name" value="NR_LBD"/>
    <property type="match status" value="1"/>
</dbReference>